<dbReference type="GO" id="GO:0004601">
    <property type="term" value="F:peroxidase activity"/>
    <property type="evidence" value="ECO:0007669"/>
    <property type="project" value="UniProtKB-KW"/>
</dbReference>
<keyword evidence="2" id="KW-0575">Peroxidase</keyword>
<dbReference type="InterPro" id="IPR029032">
    <property type="entry name" value="AhpD-like"/>
</dbReference>
<reference evidence="2 3" key="1">
    <citation type="submission" date="2021-03" db="EMBL/GenBank/DDBJ databases">
        <title>Sequencing the genomes of 1000 actinobacteria strains.</title>
        <authorList>
            <person name="Klenk H.-P."/>
        </authorList>
    </citation>
    <scope>NUCLEOTIDE SEQUENCE [LARGE SCALE GENOMIC DNA]</scope>
    <source>
        <strain evidence="2 3">DSM 41480</strain>
    </source>
</reference>
<feature type="domain" description="Carboxymuconolactone decarboxylase-like" evidence="1">
    <location>
        <begin position="45"/>
        <end position="112"/>
    </location>
</feature>
<name>A0ABS4XYV8_9ACTN</name>
<proteinExistence type="predicted"/>
<dbReference type="GeneID" id="91568032"/>
<dbReference type="PANTHER" id="PTHR35446:SF3">
    <property type="entry name" value="CMD DOMAIN-CONTAINING PROTEIN"/>
    <property type="match status" value="1"/>
</dbReference>
<evidence type="ECO:0000313" key="2">
    <source>
        <dbReference type="EMBL" id="MBP2401703.1"/>
    </source>
</evidence>
<dbReference type="Pfam" id="PF02627">
    <property type="entry name" value="CMD"/>
    <property type="match status" value="1"/>
</dbReference>
<dbReference type="Proteomes" id="UP001519291">
    <property type="component" value="Unassembled WGS sequence"/>
</dbReference>
<dbReference type="InterPro" id="IPR003779">
    <property type="entry name" value="CMD-like"/>
</dbReference>
<dbReference type="SUPFAM" id="SSF69118">
    <property type="entry name" value="AhpD-like"/>
    <property type="match status" value="1"/>
</dbReference>
<accession>A0ABS4XYV8</accession>
<dbReference type="RefSeq" id="WP_130876648.1">
    <property type="nucleotide sequence ID" value="NZ_JAGIOH010000001.1"/>
</dbReference>
<organism evidence="2 3">
    <name type="scientific">Streptomyces syringium</name>
    <dbReference type="NCBI Taxonomy" id="76729"/>
    <lineage>
        <taxon>Bacteria</taxon>
        <taxon>Bacillati</taxon>
        <taxon>Actinomycetota</taxon>
        <taxon>Actinomycetes</taxon>
        <taxon>Kitasatosporales</taxon>
        <taxon>Streptomycetaceae</taxon>
        <taxon>Streptomyces</taxon>
    </lineage>
</organism>
<keyword evidence="3" id="KW-1185">Reference proteome</keyword>
<keyword evidence="2" id="KW-0560">Oxidoreductase</keyword>
<evidence type="ECO:0000313" key="3">
    <source>
        <dbReference type="Proteomes" id="UP001519291"/>
    </source>
</evidence>
<evidence type="ECO:0000259" key="1">
    <source>
        <dbReference type="Pfam" id="PF02627"/>
    </source>
</evidence>
<protein>
    <submittedName>
        <fullName evidence="2">Peroxidase-related enzyme</fullName>
    </submittedName>
</protein>
<sequence>MTDSPFTLHTPETAPEASRPLVEGAQKNFGFVPGPVAAMAESPELLGTFMKAVGTFDQTSLEMLEREVVVLTVATYVECHYCVAMHSATLTRQKAPAELLAALREKAPLADARLEAIRQFTLAVLTRHGQVGKEEFDAFFAAGYTRRNALEVVMGVGTYTMSTFANRMTAVELDPPFVPFAWEAPAE</sequence>
<gene>
    <name evidence="2" type="ORF">JO379_001172</name>
</gene>
<dbReference type="EMBL" id="JAGIOH010000001">
    <property type="protein sequence ID" value="MBP2401703.1"/>
    <property type="molecule type" value="Genomic_DNA"/>
</dbReference>
<dbReference type="PANTHER" id="PTHR35446">
    <property type="entry name" value="SI:CH211-175M2.5"/>
    <property type="match status" value="1"/>
</dbReference>
<comment type="caution">
    <text evidence="2">The sequence shown here is derived from an EMBL/GenBank/DDBJ whole genome shotgun (WGS) entry which is preliminary data.</text>
</comment>
<dbReference type="Gene3D" id="1.20.1290.10">
    <property type="entry name" value="AhpD-like"/>
    <property type="match status" value="1"/>
</dbReference>